<evidence type="ECO:0000313" key="3">
    <source>
        <dbReference type="Proteomes" id="UP000033451"/>
    </source>
</evidence>
<protein>
    <submittedName>
        <fullName evidence="2">DNA alkylation repair enzyme</fullName>
    </submittedName>
    <submittedName>
        <fullName evidence="1">DNA alkylation repair protein</fullName>
    </submittedName>
</protein>
<dbReference type="OrthoDB" id="9775346at2"/>
<comment type="caution">
    <text evidence="2">The sequence shown here is derived from an EMBL/GenBank/DDBJ whole genome shotgun (WGS) entry which is preliminary data.</text>
</comment>
<dbReference type="AlphaFoldDB" id="A0A0F0LWF5"/>
<dbReference type="SUPFAM" id="SSF48371">
    <property type="entry name" value="ARM repeat"/>
    <property type="match status" value="1"/>
</dbReference>
<dbReference type="Gene3D" id="1.25.10.90">
    <property type="match status" value="1"/>
</dbReference>
<dbReference type="PATRIC" id="fig|400772.4.peg.2159"/>
<dbReference type="EMBL" id="DMNG01000001">
    <property type="protein sequence ID" value="HAN22944.1"/>
    <property type="molecule type" value="Genomic_DNA"/>
</dbReference>
<sequence length="222" mass="24843">MTASAQIVEGVRADLRARADPARAAAQQAYMTSAMPFRGVPVPEVRRLTRQRAKGVADAGTLRAAAEALWSGAEVREERYAALAILALRPLQDDPSLLGTIERCVREGQWWDLVDELAHRVADQLEVRPRETARLVRAWAGNDDMWLRRIAIISQLGRGTALDETLLDDAIRPNIADTEFFVRKAIGWALRDHARVAPDWVRAYVEAHPLSPLSRREALRNL</sequence>
<reference evidence="2 3" key="1">
    <citation type="submission" date="2015-02" db="EMBL/GenBank/DDBJ databases">
        <title>Draft genome sequences of ten Microbacterium spp. with emphasis on heavy metal contaminated environments.</title>
        <authorList>
            <person name="Corretto E."/>
        </authorList>
    </citation>
    <scope>NUCLEOTIDE SEQUENCE [LARGE SCALE GENOMIC DNA]</scope>
    <source>
        <strain evidence="2 3">DSM 18659</strain>
    </source>
</reference>
<accession>A0A0F0LWF5</accession>
<keyword evidence="3" id="KW-1185">Reference proteome</keyword>
<reference evidence="1 4" key="2">
    <citation type="journal article" date="2018" name="Nat. Biotechnol.">
        <title>A standardized bacterial taxonomy based on genome phylogeny substantially revises the tree of life.</title>
        <authorList>
            <person name="Parks D.H."/>
            <person name="Chuvochina M."/>
            <person name="Waite D.W."/>
            <person name="Rinke C."/>
            <person name="Skarshewski A."/>
            <person name="Chaumeil P.A."/>
            <person name="Hugenholtz P."/>
        </authorList>
    </citation>
    <scope>NUCLEOTIDE SEQUENCE [LARGE SCALE GENOMIC DNA]</scope>
    <source>
        <strain evidence="1">UBA9152</strain>
    </source>
</reference>
<dbReference type="Proteomes" id="UP000257479">
    <property type="component" value="Unassembled WGS sequence"/>
</dbReference>
<dbReference type="STRING" id="400772.RR49_02144"/>
<dbReference type="RefSeq" id="WP_045248058.1">
    <property type="nucleotide sequence ID" value="NZ_JYIY01000077.1"/>
</dbReference>
<proteinExistence type="predicted"/>
<name>A0A0F0LWF5_9MICO</name>
<dbReference type="EMBL" id="JYIY01000077">
    <property type="protein sequence ID" value="KJL35711.1"/>
    <property type="molecule type" value="Genomic_DNA"/>
</dbReference>
<dbReference type="Pfam" id="PF08713">
    <property type="entry name" value="DNA_alkylation"/>
    <property type="match status" value="1"/>
</dbReference>
<evidence type="ECO:0000313" key="1">
    <source>
        <dbReference type="EMBL" id="HAN22944.1"/>
    </source>
</evidence>
<organism evidence="2 3">
    <name type="scientific">Microbacterium ginsengisoli</name>
    <dbReference type="NCBI Taxonomy" id="400772"/>
    <lineage>
        <taxon>Bacteria</taxon>
        <taxon>Bacillati</taxon>
        <taxon>Actinomycetota</taxon>
        <taxon>Actinomycetes</taxon>
        <taxon>Micrococcales</taxon>
        <taxon>Microbacteriaceae</taxon>
        <taxon>Microbacterium</taxon>
    </lineage>
</organism>
<dbReference type="Proteomes" id="UP000033451">
    <property type="component" value="Unassembled WGS sequence"/>
</dbReference>
<dbReference type="PANTHER" id="PTHR34070">
    <property type="entry name" value="ARMADILLO-TYPE FOLD"/>
    <property type="match status" value="1"/>
</dbReference>
<gene>
    <name evidence="1" type="ORF">DCP95_00015</name>
    <name evidence="2" type="ORF">RR49_02144</name>
</gene>
<evidence type="ECO:0000313" key="4">
    <source>
        <dbReference type="Proteomes" id="UP000257479"/>
    </source>
</evidence>
<dbReference type="PANTHER" id="PTHR34070:SF1">
    <property type="entry name" value="DNA ALKYLATION REPAIR PROTEIN"/>
    <property type="match status" value="1"/>
</dbReference>
<evidence type="ECO:0000313" key="2">
    <source>
        <dbReference type="EMBL" id="KJL35711.1"/>
    </source>
</evidence>
<dbReference type="InterPro" id="IPR016024">
    <property type="entry name" value="ARM-type_fold"/>
</dbReference>
<dbReference type="InterPro" id="IPR014825">
    <property type="entry name" value="DNA_alkylation"/>
</dbReference>